<dbReference type="InterPro" id="IPR058980">
    <property type="entry name" value="Glyco_transf_N"/>
</dbReference>
<dbReference type="AlphaFoldDB" id="A0AAN9MEL4"/>
<dbReference type="PANTHER" id="PTHR11926:SF1526">
    <property type="entry name" value="GLYCOSYLTRANSFERASE"/>
    <property type="match status" value="1"/>
</dbReference>
<accession>A0AAN9MEL4</accession>
<dbReference type="CDD" id="cd03784">
    <property type="entry name" value="GT1_Gtf-like"/>
    <property type="match status" value="1"/>
</dbReference>
<sequence length="494" mass="54838">MRKEAYARRSCWGNVSNSPCKYLFGTKKQRSIAIAKMNRQKGNVIVLPYPAQGHINPLLQFTKLLVSKGLKATFATTPYTIKYIHPSPPHITIEAISDGFDEGGCKHAPTVQAYLDSYKSVGSKSLAELIVKLRDSFSPVNCIIYDSMLPWALDVAKQFGIYGAVFLTTSASVCSMYWQIKLGHLNFPLDKGVFPISLPGLPPLQFSDLPGFIAKPQDHPAYLAAVMQQFETLEHNDWAFCNTFQELESELMKDLEGVWQLIPVGPMVPYAYLNQPTSGDISYGANFWEPASQKYLRWLETKPPRSVVYVSFGSMGTTTAKQAQEIERGLKASKKYFLWVWRESEDRLPEGFLSGLDDEVLVVTWCNQLEVLAHPAVGCFVTHCGWNSVLEALSIGVPMVAVAQGGDQPTNSKFVEEIWGVGSRAEKDSNGVLTGEELDRCIRDVMDGEKSEHINSNVSKWSESAARAASLGGSSEKNISQFIKILMTGMEKYS</sequence>
<comment type="caution">
    <text evidence="6">The sequence shown here is derived from an EMBL/GenBank/DDBJ whole genome shotgun (WGS) entry which is preliminary data.</text>
</comment>
<dbReference type="FunFam" id="3.40.50.2000:FF:000019">
    <property type="entry name" value="Glycosyltransferase"/>
    <property type="match status" value="1"/>
</dbReference>
<dbReference type="Gene3D" id="3.40.50.2000">
    <property type="entry name" value="Glycogen Phosphorylase B"/>
    <property type="match status" value="2"/>
</dbReference>
<evidence type="ECO:0000313" key="7">
    <source>
        <dbReference type="Proteomes" id="UP001367508"/>
    </source>
</evidence>
<evidence type="ECO:0000256" key="4">
    <source>
        <dbReference type="RuleBase" id="RU362057"/>
    </source>
</evidence>
<dbReference type="PROSITE" id="PS00375">
    <property type="entry name" value="UDPGT"/>
    <property type="match status" value="1"/>
</dbReference>
<name>A0AAN9MEL4_CANGL</name>
<organism evidence="6 7">
    <name type="scientific">Canavalia gladiata</name>
    <name type="common">Sword bean</name>
    <name type="synonym">Dolichos gladiatus</name>
    <dbReference type="NCBI Taxonomy" id="3824"/>
    <lineage>
        <taxon>Eukaryota</taxon>
        <taxon>Viridiplantae</taxon>
        <taxon>Streptophyta</taxon>
        <taxon>Embryophyta</taxon>
        <taxon>Tracheophyta</taxon>
        <taxon>Spermatophyta</taxon>
        <taxon>Magnoliopsida</taxon>
        <taxon>eudicotyledons</taxon>
        <taxon>Gunneridae</taxon>
        <taxon>Pentapetalae</taxon>
        <taxon>rosids</taxon>
        <taxon>fabids</taxon>
        <taxon>Fabales</taxon>
        <taxon>Fabaceae</taxon>
        <taxon>Papilionoideae</taxon>
        <taxon>50 kb inversion clade</taxon>
        <taxon>NPAAA clade</taxon>
        <taxon>indigoferoid/millettioid clade</taxon>
        <taxon>Phaseoleae</taxon>
        <taxon>Canavalia</taxon>
    </lineage>
</organism>
<proteinExistence type="inferred from homology"/>
<dbReference type="InterPro" id="IPR035595">
    <property type="entry name" value="UDP_glycos_trans_CS"/>
</dbReference>
<feature type="domain" description="Glycosyltransferase N-terminal" evidence="5">
    <location>
        <begin position="44"/>
        <end position="81"/>
    </location>
</feature>
<evidence type="ECO:0000256" key="1">
    <source>
        <dbReference type="ARBA" id="ARBA00009995"/>
    </source>
</evidence>
<dbReference type="EC" id="2.4.1.-" evidence="4"/>
<reference evidence="6 7" key="1">
    <citation type="submission" date="2024-01" db="EMBL/GenBank/DDBJ databases">
        <title>The genomes of 5 underutilized Papilionoideae crops provide insights into root nodulation and disease resistanc.</title>
        <authorList>
            <person name="Jiang F."/>
        </authorList>
    </citation>
    <scope>NUCLEOTIDE SEQUENCE [LARGE SCALE GENOMIC DNA]</scope>
    <source>
        <strain evidence="6">LVBAO_FW01</strain>
        <tissue evidence="6">Leaves</tissue>
    </source>
</reference>
<dbReference type="Pfam" id="PF00201">
    <property type="entry name" value="UDPGT"/>
    <property type="match status" value="1"/>
</dbReference>
<keyword evidence="7" id="KW-1185">Reference proteome</keyword>
<dbReference type="SUPFAM" id="SSF53756">
    <property type="entry name" value="UDP-Glycosyltransferase/glycogen phosphorylase"/>
    <property type="match status" value="1"/>
</dbReference>
<dbReference type="Proteomes" id="UP001367508">
    <property type="component" value="Unassembled WGS sequence"/>
</dbReference>
<dbReference type="EMBL" id="JAYMYQ010000002">
    <property type="protein sequence ID" value="KAK7350587.1"/>
    <property type="molecule type" value="Genomic_DNA"/>
</dbReference>
<gene>
    <name evidence="6" type="ORF">VNO77_09381</name>
</gene>
<dbReference type="GO" id="GO:0080043">
    <property type="term" value="F:quercetin 3-O-glucosyltransferase activity"/>
    <property type="evidence" value="ECO:0007669"/>
    <property type="project" value="TreeGrafter"/>
</dbReference>
<evidence type="ECO:0000256" key="3">
    <source>
        <dbReference type="RuleBase" id="RU003718"/>
    </source>
</evidence>
<evidence type="ECO:0000313" key="6">
    <source>
        <dbReference type="EMBL" id="KAK7350587.1"/>
    </source>
</evidence>
<dbReference type="Pfam" id="PF26168">
    <property type="entry name" value="Glyco_transf_N"/>
    <property type="match status" value="1"/>
</dbReference>
<dbReference type="InterPro" id="IPR002213">
    <property type="entry name" value="UDP_glucos_trans"/>
</dbReference>
<dbReference type="GO" id="GO:0080044">
    <property type="term" value="F:quercetin 7-O-glucosyltransferase activity"/>
    <property type="evidence" value="ECO:0007669"/>
    <property type="project" value="TreeGrafter"/>
</dbReference>
<evidence type="ECO:0000256" key="2">
    <source>
        <dbReference type="ARBA" id="ARBA00022679"/>
    </source>
</evidence>
<keyword evidence="2 3" id="KW-0808">Transferase</keyword>
<keyword evidence="3" id="KW-0328">Glycosyltransferase</keyword>
<evidence type="ECO:0000259" key="5">
    <source>
        <dbReference type="Pfam" id="PF26168"/>
    </source>
</evidence>
<comment type="similarity">
    <text evidence="1 3">Belongs to the UDP-glycosyltransferase family.</text>
</comment>
<dbReference type="PANTHER" id="PTHR11926">
    <property type="entry name" value="GLUCOSYL/GLUCURONOSYL TRANSFERASES"/>
    <property type="match status" value="1"/>
</dbReference>
<protein>
    <recommendedName>
        <fullName evidence="4">Glycosyltransferase</fullName>
        <ecNumber evidence="4">2.4.1.-</ecNumber>
    </recommendedName>
</protein>